<feature type="signal peptide" evidence="1">
    <location>
        <begin position="1"/>
        <end position="21"/>
    </location>
</feature>
<keyword evidence="3" id="KW-1185">Reference proteome</keyword>
<proteinExistence type="predicted"/>
<dbReference type="RefSeq" id="WP_139280854.1">
    <property type="nucleotide sequence ID" value="NZ_FRAA01000001.1"/>
</dbReference>
<dbReference type="EMBL" id="FRAA01000001">
    <property type="protein sequence ID" value="SHJ50450.1"/>
    <property type="molecule type" value="Genomic_DNA"/>
</dbReference>
<reference evidence="3" key="1">
    <citation type="submission" date="2016-11" db="EMBL/GenBank/DDBJ databases">
        <authorList>
            <person name="Varghese N."/>
            <person name="Submissions S."/>
        </authorList>
    </citation>
    <scope>NUCLEOTIDE SEQUENCE [LARGE SCALE GENOMIC DNA]</scope>
    <source>
        <strain evidence="3">DSM 26134</strain>
    </source>
</reference>
<keyword evidence="1" id="KW-0732">Signal</keyword>
<name>A0A1M6JUZ6_REIAG</name>
<gene>
    <name evidence="2" type="ORF">SAMN04488028_101328</name>
</gene>
<accession>A0A1M6JUZ6</accession>
<protein>
    <recommendedName>
        <fullName evidence="4">Tetratricopeptide repeat protein</fullName>
    </recommendedName>
</protein>
<organism evidence="2 3">
    <name type="scientific">Reichenbachiella agariperforans</name>
    <dbReference type="NCBI Taxonomy" id="156994"/>
    <lineage>
        <taxon>Bacteria</taxon>
        <taxon>Pseudomonadati</taxon>
        <taxon>Bacteroidota</taxon>
        <taxon>Cytophagia</taxon>
        <taxon>Cytophagales</taxon>
        <taxon>Reichenbachiellaceae</taxon>
        <taxon>Reichenbachiella</taxon>
    </lineage>
</organism>
<sequence>MARNICFLFSALLVLSIDSFGQTFEFRVLANKGANKVQKVGTGEPVFLRTGVKLDDGDQITVGANPYVGLMHKSGQTLEVKSPGTMTVDELLSKLAGTDNESSNRYAKYVLKKADGSTDVNGNFKEAVHRANSTAISLMIPQSVQIFNPEIILRWNSVSDSAYYYITIKNIFDEEIYTAETDKTHLFINFNDENLMQEELITIKVTVKGNEELFSPNYGIERLPAPEHAKVQRELDEVKADIPFDSPLNKLILASFYEEKGLLLDAITQYEEIIEGSPDVDDFQTLYGQFLINNGLSKL</sequence>
<feature type="chain" id="PRO_5012951859" description="Tetratricopeptide repeat protein" evidence="1">
    <location>
        <begin position="22"/>
        <end position="299"/>
    </location>
</feature>
<evidence type="ECO:0008006" key="4">
    <source>
        <dbReference type="Google" id="ProtNLM"/>
    </source>
</evidence>
<dbReference type="Proteomes" id="UP000184474">
    <property type="component" value="Unassembled WGS sequence"/>
</dbReference>
<dbReference type="STRING" id="156994.SAMN04488028_101328"/>
<dbReference type="AlphaFoldDB" id="A0A1M6JUZ6"/>
<evidence type="ECO:0000256" key="1">
    <source>
        <dbReference type="SAM" id="SignalP"/>
    </source>
</evidence>
<evidence type="ECO:0000313" key="3">
    <source>
        <dbReference type="Proteomes" id="UP000184474"/>
    </source>
</evidence>
<evidence type="ECO:0000313" key="2">
    <source>
        <dbReference type="EMBL" id="SHJ50450.1"/>
    </source>
</evidence>